<dbReference type="EMBL" id="BDGG01000009">
    <property type="protein sequence ID" value="GAV03208.1"/>
    <property type="molecule type" value="Genomic_DNA"/>
</dbReference>
<dbReference type="SMART" id="SM01075">
    <property type="entry name" value="CDT1"/>
    <property type="match status" value="1"/>
</dbReference>
<dbReference type="GO" id="GO:0000278">
    <property type="term" value="P:mitotic cell cycle"/>
    <property type="evidence" value="ECO:0007669"/>
    <property type="project" value="TreeGrafter"/>
</dbReference>
<protein>
    <recommendedName>
        <fullName evidence="4">CDT1 Geminin-binding domain-containing protein</fullName>
    </recommendedName>
</protein>
<name>A0A1D1VTX5_RAMVA</name>
<evidence type="ECO:0000313" key="5">
    <source>
        <dbReference type="EMBL" id="GAV03208.1"/>
    </source>
</evidence>
<dbReference type="GO" id="GO:0070182">
    <property type="term" value="F:DNA polymerase binding"/>
    <property type="evidence" value="ECO:0007669"/>
    <property type="project" value="TreeGrafter"/>
</dbReference>
<dbReference type="InterPro" id="IPR032054">
    <property type="entry name" value="Cdt1_C"/>
</dbReference>
<dbReference type="GO" id="GO:0003677">
    <property type="term" value="F:DNA binding"/>
    <property type="evidence" value="ECO:0007669"/>
    <property type="project" value="InterPro"/>
</dbReference>
<dbReference type="GO" id="GO:0005634">
    <property type="term" value="C:nucleus"/>
    <property type="evidence" value="ECO:0007669"/>
    <property type="project" value="TreeGrafter"/>
</dbReference>
<feature type="region of interest" description="Disordered" evidence="3">
    <location>
        <begin position="157"/>
        <end position="211"/>
    </location>
</feature>
<proteinExistence type="inferred from homology"/>
<organism evidence="5 6">
    <name type="scientific">Ramazzottius varieornatus</name>
    <name type="common">Water bear</name>
    <name type="synonym">Tardigrade</name>
    <dbReference type="NCBI Taxonomy" id="947166"/>
    <lineage>
        <taxon>Eukaryota</taxon>
        <taxon>Metazoa</taxon>
        <taxon>Ecdysozoa</taxon>
        <taxon>Tardigrada</taxon>
        <taxon>Eutardigrada</taxon>
        <taxon>Parachela</taxon>
        <taxon>Hypsibioidea</taxon>
        <taxon>Ramazzottiidae</taxon>
        <taxon>Ramazzottius</taxon>
    </lineage>
</organism>
<keyword evidence="6" id="KW-1185">Reference proteome</keyword>
<comment type="similarity">
    <text evidence="1">Belongs to the Cdt1 family.</text>
</comment>
<sequence>MEISRHFSSRKNARAALDRQNSLKKSAGASPSVPRTSPSNEPVERVEKVERTKDDVTETKKTDLLSRWAASNARDQTKAAEGKEPIPKTLLQFKSDPKRAADLNRALNTFSSDVARLQKTPEKLQSSPFYAVHKESLTAEQATAKLRHNHSLRRKLFSPLKKVEGDKDEVEASSSTTREPTTPVGSPRKDGRSARTSEAAEDVTRSPGKRVLLFSPSKGSVHSVIKTAAQLHSDSVREGLSAAIGGDSKDAFAYRLAEIGSTKRKAEYDRSEIRKKIAKVAATRTKVHLSELADSSKPSLPVVPAYQRFAEDIKKKLPLPSPFKHVYNLFERMDRNVATFHNRAETCWFEKLDDSLKPFLGRSLTHNDLGQVKSVFPKAYVFSVEKPPSLLASPGANHKSLNDEHLVIYIRDDKKLDDATVPEDNFRLRCPVGPVDLVRRRDTLYTSLLSTVYEEHRKFVTASHPSAVVEDREIERWHPQFRMEEVKLPPPAELPQFKRPLLSRTAAEVLAMTQALKARLEERKGGKEEASTSKVEEVQTVEVKSKALPKELKRIDPKFLARVRERQAANMVKTITRDPGMDKRIRMLERLPEMGRIMLNHFSSERKTVLEQSSVFAALKLSTKLGLSAEELKEHMDLLIEVFRTRWIEQLFLQNKHFLKITDSTIGVSEIEKVVQDEIAKLT</sequence>
<reference evidence="5 6" key="1">
    <citation type="journal article" date="2016" name="Nat. Commun.">
        <title>Extremotolerant tardigrade genome and improved radiotolerance of human cultured cells by tardigrade-unique protein.</title>
        <authorList>
            <person name="Hashimoto T."/>
            <person name="Horikawa D.D."/>
            <person name="Saito Y."/>
            <person name="Kuwahara H."/>
            <person name="Kozuka-Hata H."/>
            <person name="Shin-I T."/>
            <person name="Minakuchi Y."/>
            <person name="Ohishi K."/>
            <person name="Motoyama A."/>
            <person name="Aizu T."/>
            <person name="Enomoto A."/>
            <person name="Kondo K."/>
            <person name="Tanaka S."/>
            <person name="Hara Y."/>
            <person name="Koshikawa S."/>
            <person name="Sagara H."/>
            <person name="Miura T."/>
            <person name="Yokobori S."/>
            <person name="Miyagawa K."/>
            <person name="Suzuki Y."/>
            <person name="Kubo T."/>
            <person name="Oyama M."/>
            <person name="Kohara Y."/>
            <person name="Fujiyama A."/>
            <person name="Arakawa K."/>
            <person name="Katayama T."/>
            <person name="Toyoda A."/>
            <person name="Kunieda T."/>
        </authorList>
    </citation>
    <scope>NUCLEOTIDE SEQUENCE [LARGE SCALE GENOMIC DNA]</scope>
    <source>
        <strain evidence="5 6">YOKOZUNA-1</strain>
    </source>
</reference>
<evidence type="ECO:0000256" key="2">
    <source>
        <dbReference type="ARBA" id="ARBA00023306"/>
    </source>
</evidence>
<dbReference type="InterPro" id="IPR045173">
    <property type="entry name" value="Cdt1"/>
</dbReference>
<evidence type="ECO:0000256" key="3">
    <source>
        <dbReference type="SAM" id="MobiDB-lite"/>
    </source>
</evidence>
<dbReference type="InterPro" id="IPR036390">
    <property type="entry name" value="WH_DNA-bd_sf"/>
</dbReference>
<accession>A0A1D1VTX5</accession>
<dbReference type="AlphaFoldDB" id="A0A1D1VTX5"/>
<gene>
    <name evidence="5" type="primary">RvY_13667-1</name>
    <name evidence="5" type="synonym">RvY_13667.1</name>
    <name evidence="5" type="ORF">RvY_13667</name>
</gene>
<feature type="compositionally biased region" description="Polar residues" evidence="3">
    <location>
        <begin position="172"/>
        <end position="184"/>
    </location>
</feature>
<dbReference type="Pfam" id="PF08839">
    <property type="entry name" value="CDT1"/>
    <property type="match status" value="1"/>
</dbReference>
<dbReference type="Pfam" id="PF16679">
    <property type="entry name" value="CDT1_C"/>
    <property type="match status" value="1"/>
</dbReference>
<feature type="domain" description="CDT1 Geminin-binding" evidence="4">
    <location>
        <begin position="319"/>
        <end position="496"/>
    </location>
</feature>
<dbReference type="PANTHER" id="PTHR28637:SF1">
    <property type="entry name" value="DNA REPLICATION FACTOR CDT1"/>
    <property type="match status" value="1"/>
</dbReference>
<dbReference type="GO" id="GO:0071163">
    <property type="term" value="P:DNA replication preinitiation complex assembly"/>
    <property type="evidence" value="ECO:0007669"/>
    <property type="project" value="InterPro"/>
</dbReference>
<evidence type="ECO:0000256" key="1">
    <source>
        <dbReference type="ARBA" id="ARBA00008356"/>
    </source>
</evidence>
<feature type="region of interest" description="Disordered" evidence="3">
    <location>
        <begin position="1"/>
        <end position="88"/>
    </location>
</feature>
<dbReference type="InterPro" id="IPR038090">
    <property type="entry name" value="Cdt1_C_WH_dom_sf"/>
</dbReference>
<dbReference type="InterPro" id="IPR014939">
    <property type="entry name" value="CDT1_Gemini-bd-like"/>
</dbReference>
<dbReference type="Proteomes" id="UP000186922">
    <property type="component" value="Unassembled WGS sequence"/>
</dbReference>
<evidence type="ECO:0000313" key="6">
    <source>
        <dbReference type="Proteomes" id="UP000186922"/>
    </source>
</evidence>
<comment type="caution">
    <text evidence="5">The sequence shown here is derived from an EMBL/GenBank/DDBJ whole genome shotgun (WGS) entry which is preliminary data.</text>
</comment>
<feature type="compositionally biased region" description="Basic and acidic residues" evidence="3">
    <location>
        <begin position="42"/>
        <end position="64"/>
    </location>
</feature>
<dbReference type="STRING" id="947166.A0A1D1VTX5"/>
<dbReference type="GO" id="GO:0030174">
    <property type="term" value="P:regulation of DNA-templated DNA replication initiation"/>
    <property type="evidence" value="ECO:0007669"/>
    <property type="project" value="InterPro"/>
</dbReference>
<dbReference type="OrthoDB" id="341730at2759"/>
<evidence type="ECO:0000259" key="4">
    <source>
        <dbReference type="SMART" id="SM01075"/>
    </source>
</evidence>
<dbReference type="Gene3D" id="1.10.10.1420">
    <property type="entry name" value="DNA replication factor Cdt1, C-terminal WH domain"/>
    <property type="match status" value="1"/>
</dbReference>
<dbReference type="GO" id="GO:0000076">
    <property type="term" value="P:DNA replication checkpoint signaling"/>
    <property type="evidence" value="ECO:0007669"/>
    <property type="project" value="TreeGrafter"/>
</dbReference>
<keyword evidence="2" id="KW-0131">Cell cycle</keyword>
<dbReference type="SUPFAM" id="SSF46785">
    <property type="entry name" value="Winged helix' DNA-binding domain"/>
    <property type="match status" value="1"/>
</dbReference>
<dbReference type="PANTHER" id="PTHR28637">
    <property type="entry name" value="DNA REPLICATION FACTOR CDT1"/>
    <property type="match status" value="1"/>
</dbReference>
<feature type="compositionally biased region" description="Basic and acidic residues" evidence="3">
    <location>
        <begin position="75"/>
        <end position="86"/>
    </location>
</feature>